<comment type="caution">
    <text evidence="1">The sequence shown here is derived from an EMBL/GenBank/DDBJ whole genome shotgun (WGS) entry which is preliminary data.</text>
</comment>
<accession>A0A8X6JQP5</accession>
<evidence type="ECO:0000313" key="1">
    <source>
        <dbReference type="EMBL" id="GFS52504.1"/>
    </source>
</evidence>
<protein>
    <submittedName>
        <fullName evidence="1">Uncharacterized protein</fullName>
    </submittedName>
</protein>
<organism evidence="1 2">
    <name type="scientific">Trichonephila inaurata madagascariensis</name>
    <dbReference type="NCBI Taxonomy" id="2747483"/>
    <lineage>
        <taxon>Eukaryota</taxon>
        <taxon>Metazoa</taxon>
        <taxon>Ecdysozoa</taxon>
        <taxon>Arthropoda</taxon>
        <taxon>Chelicerata</taxon>
        <taxon>Arachnida</taxon>
        <taxon>Araneae</taxon>
        <taxon>Araneomorphae</taxon>
        <taxon>Entelegynae</taxon>
        <taxon>Araneoidea</taxon>
        <taxon>Nephilidae</taxon>
        <taxon>Trichonephila</taxon>
        <taxon>Trichonephila inaurata</taxon>
    </lineage>
</organism>
<name>A0A8X6JQP5_9ARAC</name>
<proteinExistence type="predicted"/>
<evidence type="ECO:0000313" key="2">
    <source>
        <dbReference type="Proteomes" id="UP000886998"/>
    </source>
</evidence>
<dbReference type="Proteomes" id="UP000886998">
    <property type="component" value="Unassembled WGS sequence"/>
</dbReference>
<reference evidence="1" key="1">
    <citation type="submission" date="2020-08" db="EMBL/GenBank/DDBJ databases">
        <title>Multicomponent nature underlies the extraordinary mechanical properties of spider dragline silk.</title>
        <authorList>
            <person name="Kono N."/>
            <person name="Nakamura H."/>
            <person name="Mori M."/>
            <person name="Yoshida Y."/>
            <person name="Ohtoshi R."/>
            <person name="Malay A.D."/>
            <person name="Moran D.A.P."/>
            <person name="Tomita M."/>
            <person name="Numata K."/>
            <person name="Arakawa K."/>
        </authorList>
    </citation>
    <scope>NUCLEOTIDE SEQUENCE</scope>
</reference>
<sequence length="190" mass="21900">MNLLGFQKPSDLNFDSDWNSDPEDCWQVESNLRCLCMRLLYSGSLTAGNSIAYSSPRRAPCWMLPTLCNQARPMKDDVILLALNPRYFIYLRATIANPSRQNRMEEKVNPEGSKAIRMPISEKIQRDLLKAKEELKTKDELKAKEELKTKVDKSNSEIIALKNKLQVKKQMRGKCHRIESLKMNGVRRLA</sequence>
<gene>
    <name evidence="1" type="ORF">TNIN_350051</name>
</gene>
<keyword evidence="2" id="KW-1185">Reference proteome</keyword>
<dbReference type="EMBL" id="BMAV01026683">
    <property type="protein sequence ID" value="GFS52504.1"/>
    <property type="molecule type" value="Genomic_DNA"/>
</dbReference>
<dbReference type="AlphaFoldDB" id="A0A8X6JQP5"/>